<dbReference type="SMART" id="SM00849">
    <property type="entry name" value="Lactamase_B"/>
    <property type="match status" value="1"/>
</dbReference>
<evidence type="ECO:0000313" key="3">
    <source>
        <dbReference type="Proteomes" id="UP000184440"/>
    </source>
</evidence>
<dbReference type="Proteomes" id="UP000184440">
    <property type="component" value="Unassembled WGS sequence"/>
</dbReference>
<organism evidence="2 3">
    <name type="scientific">Cryptosporangium aurantiacum</name>
    <dbReference type="NCBI Taxonomy" id="134849"/>
    <lineage>
        <taxon>Bacteria</taxon>
        <taxon>Bacillati</taxon>
        <taxon>Actinomycetota</taxon>
        <taxon>Actinomycetes</taxon>
        <taxon>Cryptosporangiales</taxon>
        <taxon>Cryptosporangiaceae</taxon>
        <taxon>Cryptosporangium</taxon>
    </lineage>
</organism>
<proteinExistence type="predicted"/>
<dbReference type="Pfam" id="PF12706">
    <property type="entry name" value="Lactamase_B_2"/>
    <property type="match status" value="1"/>
</dbReference>
<dbReference type="Gene3D" id="3.60.15.10">
    <property type="entry name" value="Ribonuclease Z/Hydroxyacylglutathione hydrolase-like"/>
    <property type="match status" value="1"/>
</dbReference>
<dbReference type="CDD" id="cd07716">
    <property type="entry name" value="RNaseZ_short-form-like_MBL-fold"/>
    <property type="match status" value="1"/>
</dbReference>
<dbReference type="PANTHER" id="PTHR46018:SF4">
    <property type="entry name" value="METALLO-HYDROLASE YHFI-RELATED"/>
    <property type="match status" value="1"/>
</dbReference>
<dbReference type="SUPFAM" id="SSF56281">
    <property type="entry name" value="Metallo-hydrolase/oxidoreductase"/>
    <property type="match status" value="1"/>
</dbReference>
<gene>
    <name evidence="2" type="ORF">SAMN05443668_12233</name>
</gene>
<dbReference type="AlphaFoldDB" id="A0A1M7RLU2"/>
<dbReference type="GO" id="GO:0042781">
    <property type="term" value="F:3'-tRNA processing endoribonuclease activity"/>
    <property type="evidence" value="ECO:0007669"/>
    <property type="project" value="TreeGrafter"/>
</dbReference>
<reference evidence="2 3" key="1">
    <citation type="submission" date="2016-11" db="EMBL/GenBank/DDBJ databases">
        <authorList>
            <person name="Jaros S."/>
            <person name="Januszkiewicz K."/>
            <person name="Wedrychowicz H."/>
        </authorList>
    </citation>
    <scope>NUCLEOTIDE SEQUENCE [LARGE SCALE GENOMIC DNA]</scope>
    <source>
        <strain evidence="2 3">DSM 46144</strain>
    </source>
</reference>
<dbReference type="InterPro" id="IPR001279">
    <property type="entry name" value="Metallo-B-lactamas"/>
</dbReference>
<keyword evidence="3" id="KW-1185">Reference proteome</keyword>
<dbReference type="InterPro" id="IPR036866">
    <property type="entry name" value="RibonucZ/Hydroxyglut_hydro"/>
</dbReference>
<evidence type="ECO:0000313" key="2">
    <source>
        <dbReference type="EMBL" id="SHN47295.1"/>
    </source>
</evidence>
<name>A0A1M7RLU2_9ACTN</name>
<protein>
    <submittedName>
        <fullName evidence="2">Ribonuclease BN, tRNA processing enzyme</fullName>
    </submittedName>
</protein>
<dbReference type="STRING" id="134849.SAMN05443668_12233"/>
<dbReference type="RefSeq" id="WP_084742260.1">
    <property type="nucleotide sequence ID" value="NZ_FRCS01000022.1"/>
</dbReference>
<dbReference type="OrthoDB" id="9800940at2"/>
<feature type="domain" description="Metallo-beta-lactamase" evidence="1">
    <location>
        <begin position="49"/>
        <end position="243"/>
    </location>
</feature>
<accession>A0A1M7RLU2</accession>
<dbReference type="EMBL" id="FRCS01000022">
    <property type="protein sequence ID" value="SHN47295.1"/>
    <property type="molecule type" value="Genomic_DNA"/>
</dbReference>
<evidence type="ECO:0000259" key="1">
    <source>
        <dbReference type="SMART" id="SM00849"/>
    </source>
</evidence>
<sequence>MTLDAGRGTEYQTRSGVVRVATDGHDAGPETLVLEVLGRRAGMPGAGEPSSGYLVHVGAATLLFDCGPGTAGALRGALGGRAPDAVFVTHLHMDHCYDLVPIAKSLLAPLVTYPRNGQAGGLTRPVRATPCYLPPGAPEVFRTLQSLFPVHTSPPLDRAFDLVFDAVEVEPGTRYQVAGCEVTAVAMRHAVPACGFRLTSGAGSFAYTGDTGWTDALLDLAAGVDVLLCEATLREPDTGPHGHLSATEAGRLAALAGVGVLVLTHVQDTDDAATAQLRSDASSCFDGPIALAEPRTTFTFYGTDRTAQP</sequence>
<dbReference type="PANTHER" id="PTHR46018">
    <property type="entry name" value="ZINC PHOSPHODIESTERASE ELAC PROTEIN 1"/>
    <property type="match status" value="1"/>
</dbReference>